<dbReference type="VEuPathDB" id="FungiDB:H257_10653"/>
<dbReference type="EMBL" id="KI913142">
    <property type="protein sequence ID" value="ETV75053.1"/>
    <property type="molecule type" value="Genomic_DNA"/>
</dbReference>
<proteinExistence type="predicted"/>
<accession>W4G804</accession>
<gene>
    <name evidence="1" type="ORF">H257_10653</name>
</gene>
<dbReference type="RefSeq" id="XP_009835557.1">
    <property type="nucleotide sequence ID" value="XM_009837255.1"/>
</dbReference>
<dbReference type="AlphaFoldDB" id="W4G804"/>
<protein>
    <submittedName>
        <fullName evidence="1">Uncharacterized protein</fullName>
    </submittedName>
</protein>
<evidence type="ECO:0000313" key="1">
    <source>
        <dbReference type="EMBL" id="ETV75053.1"/>
    </source>
</evidence>
<reference evidence="1" key="1">
    <citation type="submission" date="2013-12" db="EMBL/GenBank/DDBJ databases">
        <title>The Genome Sequence of Aphanomyces astaci APO3.</title>
        <authorList>
            <consortium name="The Broad Institute Genomics Platform"/>
            <person name="Russ C."/>
            <person name="Tyler B."/>
            <person name="van West P."/>
            <person name="Dieguez-Uribeondo J."/>
            <person name="Young S.K."/>
            <person name="Zeng Q."/>
            <person name="Gargeya S."/>
            <person name="Fitzgerald M."/>
            <person name="Abouelleil A."/>
            <person name="Alvarado L."/>
            <person name="Chapman S.B."/>
            <person name="Gainer-Dewar J."/>
            <person name="Goldberg J."/>
            <person name="Griggs A."/>
            <person name="Gujja S."/>
            <person name="Hansen M."/>
            <person name="Howarth C."/>
            <person name="Imamovic A."/>
            <person name="Ireland A."/>
            <person name="Larimer J."/>
            <person name="McCowan C."/>
            <person name="Murphy C."/>
            <person name="Pearson M."/>
            <person name="Poon T.W."/>
            <person name="Priest M."/>
            <person name="Roberts A."/>
            <person name="Saif S."/>
            <person name="Shea T."/>
            <person name="Sykes S."/>
            <person name="Wortman J."/>
            <person name="Nusbaum C."/>
            <person name="Birren B."/>
        </authorList>
    </citation>
    <scope>NUCLEOTIDE SEQUENCE [LARGE SCALE GENOMIC DNA]</scope>
    <source>
        <strain evidence="1">APO3</strain>
    </source>
</reference>
<name>W4G804_APHAT</name>
<organism evidence="1">
    <name type="scientific">Aphanomyces astaci</name>
    <name type="common">Crayfish plague agent</name>
    <dbReference type="NCBI Taxonomy" id="112090"/>
    <lineage>
        <taxon>Eukaryota</taxon>
        <taxon>Sar</taxon>
        <taxon>Stramenopiles</taxon>
        <taxon>Oomycota</taxon>
        <taxon>Saprolegniomycetes</taxon>
        <taxon>Saprolegniales</taxon>
        <taxon>Verrucalvaceae</taxon>
        <taxon>Aphanomyces</taxon>
    </lineage>
</organism>
<dbReference type="GeneID" id="20812649"/>
<dbReference type="OrthoDB" id="10670623at2759"/>
<sequence>MSFASSTPAMLLHLTRLRMLSRWMRTTWGPSTPFATLHESESILALAEIRLAFLAPCYYAHDVALNAATSGPVIALLARIRLDDYTILPGHVRLLHNVPYSQKPRKPLDGHSDTHDRLSLLLDQPSEVPRASPHATSVSTTTPLHLLLSNSLPPVSSFKKPSFKTTTTSVPFDATSPSTLDMASSSFTRMTTEPTCMGLTPTVAKVSTRFSSHLCPGSHRSNYSGHCAYPSDTSFFERSGIPPPSTSTT</sequence>